<accession>A0ABY5B8A6</accession>
<evidence type="ECO:0000313" key="2">
    <source>
        <dbReference type="Proteomes" id="UP001056386"/>
    </source>
</evidence>
<evidence type="ECO:0000313" key="1">
    <source>
        <dbReference type="EMBL" id="USS42745.1"/>
    </source>
</evidence>
<organism evidence="1 2">
    <name type="scientific">Burkholderia glumae</name>
    <name type="common">Pseudomonas glumae</name>
    <dbReference type="NCBI Taxonomy" id="337"/>
    <lineage>
        <taxon>Bacteria</taxon>
        <taxon>Pseudomonadati</taxon>
        <taxon>Pseudomonadota</taxon>
        <taxon>Betaproteobacteria</taxon>
        <taxon>Burkholderiales</taxon>
        <taxon>Burkholderiaceae</taxon>
        <taxon>Burkholderia</taxon>
    </lineage>
</organism>
<reference evidence="1" key="1">
    <citation type="submission" date="2022-06" db="EMBL/GenBank/DDBJ databases">
        <title>Draft genome sequence of Burkholderia glumae strain GR20004 isolated from rice panicle showing bacterial panicle blight.</title>
        <authorList>
            <person name="Choi S.Y."/>
            <person name="Lee Y.H."/>
        </authorList>
    </citation>
    <scope>NUCLEOTIDE SEQUENCE</scope>
    <source>
        <strain evidence="1">GR20004</strain>
    </source>
</reference>
<protein>
    <submittedName>
        <fullName evidence="1">Uncharacterized protein</fullName>
    </submittedName>
</protein>
<dbReference type="Proteomes" id="UP001056386">
    <property type="component" value="Chromosome 2"/>
</dbReference>
<proteinExistence type="predicted"/>
<dbReference type="EMBL" id="CP099583">
    <property type="protein sequence ID" value="USS42745.1"/>
    <property type="molecule type" value="Genomic_DNA"/>
</dbReference>
<keyword evidence="2" id="KW-1185">Reference proteome</keyword>
<sequence length="244" mass="27300">MAVGARIRNNQSILQIDERYKNLALWQRGATYAQQVSNYLDPVRFVAMITVPYHPSALLGYRTVGYACSLWRRLINSDGTVTYQVICETNTVPVEWIVFGDPALVSPVGHVGLRIKNPADGSVSFDSRLPYMRVIGTAQVGGVFTSGGPGPGSVLVDQTFSGKDLYLVQNVTAKWLDVSQVTQPGQPVVMPITYWNTNFYWRSQSSVYGKVDLIYSAQVQNPPIQYNSAIYRWMSVMFLDCTYF</sequence>
<name>A0ABY5B8A6_BURGL</name>
<dbReference type="RefSeq" id="WP_252836488.1">
    <property type="nucleotide sequence ID" value="NZ_CP099583.1"/>
</dbReference>
<gene>
    <name evidence="1" type="ORF">NFI99_11225</name>
</gene>